<protein>
    <submittedName>
        <fullName evidence="3">Uncharacterized protein</fullName>
    </submittedName>
</protein>
<feature type="compositionally biased region" description="Basic and acidic residues" evidence="2">
    <location>
        <begin position="519"/>
        <end position="529"/>
    </location>
</feature>
<feature type="compositionally biased region" description="Polar residues" evidence="2">
    <location>
        <begin position="576"/>
        <end position="589"/>
    </location>
</feature>
<accession>A0A448ZIC9</accession>
<feature type="compositionally biased region" description="Basic and acidic residues" evidence="2">
    <location>
        <begin position="219"/>
        <end position="239"/>
    </location>
</feature>
<evidence type="ECO:0000313" key="4">
    <source>
        <dbReference type="Proteomes" id="UP000291116"/>
    </source>
</evidence>
<feature type="compositionally biased region" description="Basic and acidic residues" evidence="2">
    <location>
        <begin position="661"/>
        <end position="671"/>
    </location>
</feature>
<feature type="compositionally biased region" description="Polar residues" evidence="2">
    <location>
        <begin position="767"/>
        <end position="777"/>
    </location>
</feature>
<dbReference type="InterPro" id="IPR032675">
    <property type="entry name" value="LRR_dom_sf"/>
</dbReference>
<dbReference type="OrthoDB" id="568100at2759"/>
<feature type="compositionally biased region" description="Low complexity" evidence="2">
    <location>
        <begin position="778"/>
        <end position="793"/>
    </location>
</feature>
<reference evidence="3 4" key="1">
    <citation type="submission" date="2019-01" db="EMBL/GenBank/DDBJ databases">
        <authorList>
            <person name="Ferrante I. M."/>
        </authorList>
    </citation>
    <scope>NUCLEOTIDE SEQUENCE [LARGE SCALE GENOMIC DNA]</scope>
    <source>
        <strain evidence="3 4">B856</strain>
    </source>
</reference>
<dbReference type="SUPFAM" id="SSF52047">
    <property type="entry name" value="RNI-like"/>
    <property type="match status" value="1"/>
</dbReference>
<feature type="compositionally biased region" description="Polar residues" evidence="2">
    <location>
        <begin position="887"/>
        <end position="901"/>
    </location>
</feature>
<feature type="compositionally biased region" description="Basic and acidic residues" evidence="2">
    <location>
        <begin position="274"/>
        <end position="292"/>
    </location>
</feature>
<feature type="region of interest" description="Disordered" evidence="2">
    <location>
        <begin position="1"/>
        <end position="56"/>
    </location>
</feature>
<evidence type="ECO:0000256" key="1">
    <source>
        <dbReference type="SAM" id="Coils"/>
    </source>
</evidence>
<feature type="region of interest" description="Disordered" evidence="2">
    <location>
        <begin position="343"/>
        <end position="686"/>
    </location>
</feature>
<feature type="compositionally biased region" description="Polar residues" evidence="2">
    <location>
        <begin position="672"/>
        <end position="686"/>
    </location>
</feature>
<feature type="region of interest" description="Disordered" evidence="2">
    <location>
        <begin position="313"/>
        <end position="332"/>
    </location>
</feature>
<feature type="compositionally biased region" description="Basic residues" evidence="2">
    <location>
        <begin position="721"/>
        <end position="731"/>
    </location>
</feature>
<feature type="region of interest" description="Disordered" evidence="2">
    <location>
        <begin position="91"/>
        <end position="125"/>
    </location>
</feature>
<evidence type="ECO:0000256" key="2">
    <source>
        <dbReference type="SAM" id="MobiDB-lite"/>
    </source>
</evidence>
<feature type="region of interest" description="Disordered" evidence="2">
    <location>
        <begin position="715"/>
        <end position="926"/>
    </location>
</feature>
<dbReference type="EMBL" id="CAACVS010000378">
    <property type="protein sequence ID" value="VEU41731.1"/>
    <property type="molecule type" value="Genomic_DNA"/>
</dbReference>
<dbReference type="Proteomes" id="UP000291116">
    <property type="component" value="Unassembled WGS sequence"/>
</dbReference>
<feature type="region of interest" description="Disordered" evidence="2">
    <location>
        <begin position="1014"/>
        <end position="1042"/>
    </location>
</feature>
<keyword evidence="4" id="KW-1185">Reference proteome</keyword>
<feature type="compositionally biased region" description="Basic residues" evidence="2">
    <location>
        <begin position="387"/>
        <end position="401"/>
    </location>
</feature>
<feature type="compositionally biased region" description="Basic and acidic residues" evidence="2">
    <location>
        <begin position="343"/>
        <end position="372"/>
    </location>
</feature>
<feature type="compositionally biased region" description="Polar residues" evidence="2">
    <location>
        <begin position="1022"/>
        <end position="1035"/>
    </location>
</feature>
<gene>
    <name evidence="3" type="ORF">PSNMU_V1.4_AUG-EV-PASAV3_0086640</name>
</gene>
<feature type="compositionally biased region" description="Basic and acidic residues" evidence="2">
    <location>
        <begin position="251"/>
        <end position="262"/>
    </location>
</feature>
<feature type="coiled-coil region" evidence="1">
    <location>
        <begin position="949"/>
        <end position="979"/>
    </location>
</feature>
<proteinExistence type="predicted"/>
<evidence type="ECO:0000313" key="3">
    <source>
        <dbReference type="EMBL" id="VEU41731.1"/>
    </source>
</evidence>
<feature type="region of interest" description="Disordered" evidence="2">
    <location>
        <begin position="158"/>
        <end position="304"/>
    </location>
</feature>
<keyword evidence="1" id="KW-0175">Coiled coil</keyword>
<feature type="compositionally biased region" description="Basic and acidic residues" evidence="2">
    <location>
        <begin position="453"/>
        <end position="483"/>
    </location>
</feature>
<name>A0A448ZIC9_9STRA</name>
<feature type="compositionally biased region" description="Acidic residues" evidence="2">
    <location>
        <begin position="838"/>
        <end position="873"/>
    </location>
</feature>
<sequence>MSTGTTSSPTQWHRLSSLSSTLSERPNRSQTPQSRGYAVRNHKSGRAGTKTAKGNQAAHARAQSSFTPQDRGLQHALSLTQSAPPLHFSQRERDRSAYRYNGRNERERFDRHHHRGYSISENEEQQQLRYNSRNTNAATSQYEGNNVRRTNEYLRTARINDKNKNNSIDIGNNRGQGYHYDRASSNFDRTSNDGESNRNDGNERHHQEYKGKINCGGHRNFEGDFDKNKKQNPRFDNHWRRPASNTGSYFDDGRQRSTHGDGSRCQGMEYDSLGSRDRRDSTGVPRWGRDRGYPPAVEEPQEHRHNEYGRELYRSHHPPYSHPQVSAVERSGYGDDMDIYRARRSEGGGDRRNNNGNDYRRNNNGIDNDHHGYPSNIEYSDRDNAGHQHRQQHKYRNHKQPSPHQQEPYLRWSSSERGDGRFPSQMHQRHNGEFDSDANGSEYHHRSAPKASGPERDRLGPTRGNRDGSFDLPDAARIDRERYPGGTTHRASRGYVPGGDSEKAAASVTSARNTPLSRSLREGDLERGTEVGANASANRKRLCSETVGANRDLDETVKASTEGPPSMKRQRGMDTKSPTGSFKANQSKQEGQRATVEYQTKSTRIPSSSAPKQKSSSTSLAKASSSLPSTKTANSASANASGAITLPCSKGGGVKLQGLETEGKQLEDRKPTSSLPIPSSTNTALTKPSLPLLSAKRIQQQKQVPVQAKVTNKLGIPMRWLKPKAKPKPAKKALPPAPQPHMSKSEKIPLKSSKKAAAATNHHHQKPSSPFNRLVTDSSVGSSSIVSNRNNSSPKLSKSASKHNNPVEGKGSNSVPSAIVTKKARPKSHKKETIYDPAEFEDGPEEGDEVWDSDAESEPEESDSSESDTDDDEVLHWASKVLGVQPAVSSPVTSESKSDSLVPNNINSSNNNDKNVPSKPKSPKIKLRLSAEMKIKLSESIKSSAVNKKDLSEEDGKKIEAALKKLERKKRKDEKLKALSEKISERPEFDHEKVRQEIEEDRRKREEAKPLTAKEIRRILQEDNSSNRGDQSNWVRRSRRQPNKNLLRSKGVRFLVDKLKNNDTDVRVLKMKKYINDPNVPGAVLDAILGAMEENTNCEALYIQNFNEGMRDQQVLHLLRILQQSSCKIWCLNIGENYNVSDDTWEKFTKGLIHTKITHMYASEHTITTDMKDEIRFTIRENRKKHDLHINPNNLDVIIQCTHCWWNPINAKVLRPYLKNKGYEHMLRDKEAQGLQGSSSMAPSK</sequence>
<feature type="compositionally biased region" description="Basic and acidic residues" evidence="2">
    <location>
        <begin position="91"/>
        <end position="110"/>
    </location>
</feature>
<feature type="compositionally biased region" description="Polar residues" evidence="2">
    <location>
        <begin position="1"/>
        <end position="14"/>
    </location>
</feature>
<feature type="compositionally biased region" description="Polar residues" evidence="2">
    <location>
        <begin position="794"/>
        <end position="804"/>
    </location>
</feature>
<feature type="compositionally biased region" description="Low complexity" evidence="2">
    <location>
        <begin position="902"/>
        <end position="919"/>
    </location>
</feature>
<dbReference type="AlphaFoldDB" id="A0A448ZIC9"/>
<feature type="compositionally biased region" description="Polar residues" evidence="2">
    <location>
        <begin position="507"/>
        <end position="517"/>
    </location>
</feature>
<dbReference type="Gene3D" id="3.80.10.10">
    <property type="entry name" value="Ribonuclease Inhibitor"/>
    <property type="match status" value="1"/>
</dbReference>
<feature type="compositionally biased region" description="Low complexity" evidence="2">
    <location>
        <begin position="606"/>
        <end position="641"/>
    </location>
</feature>
<organism evidence="3 4">
    <name type="scientific">Pseudo-nitzschia multistriata</name>
    <dbReference type="NCBI Taxonomy" id="183589"/>
    <lineage>
        <taxon>Eukaryota</taxon>
        <taxon>Sar</taxon>
        <taxon>Stramenopiles</taxon>
        <taxon>Ochrophyta</taxon>
        <taxon>Bacillariophyta</taxon>
        <taxon>Bacillariophyceae</taxon>
        <taxon>Bacillariophycidae</taxon>
        <taxon>Bacillariales</taxon>
        <taxon>Bacillariaceae</taxon>
        <taxon>Pseudo-nitzschia</taxon>
    </lineage>
</organism>
<feature type="compositionally biased region" description="Basic and acidic residues" evidence="2">
    <location>
        <begin position="190"/>
        <end position="211"/>
    </location>
</feature>